<gene>
    <name evidence="1" type="ORF">Lalb_Chr02g0150451</name>
</gene>
<dbReference type="AlphaFoldDB" id="A0A6A4R0D0"/>
<dbReference type="EMBL" id="WOCE01000002">
    <property type="protein sequence ID" value="KAE9619183.1"/>
    <property type="molecule type" value="Genomic_DNA"/>
</dbReference>
<keyword evidence="2" id="KW-1185">Reference proteome</keyword>
<accession>A0A6A4R0D0</accession>
<organism evidence="1 2">
    <name type="scientific">Lupinus albus</name>
    <name type="common">White lupine</name>
    <name type="synonym">Lupinus termis</name>
    <dbReference type="NCBI Taxonomy" id="3870"/>
    <lineage>
        <taxon>Eukaryota</taxon>
        <taxon>Viridiplantae</taxon>
        <taxon>Streptophyta</taxon>
        <taxon>Embryophyta</taxon>
        <taxon>Tracheophyta</taxon>
        <taxon>Spermatophyta</taxon>
        <taxon>Magnoliopsida</taxon>
        <taxon>eudicotyledons</taxon>
        <taxon>Gunneridae</taxon>
        <taxon>Pentapetalae</taxon>
        <taxon>rosids</taxon>
        <taxon>fabids</taxon>
        <taxon>Fabales</taxon>
        <taxon>Fabaceae</taxon>
        <taxon>Papilionoideae</taxon>
        <taxon>50 kb inversion clade</taxon>
        <taxon>genistoids sensu lato</taxon>
        <taxon>core genistoids</taxon>
        <taxon>Genisteae</taxon>
        <taxon>Lupinus</taxon>
    </lineage>
</organism>
<name>A0A6A4R0D0_LUPAL</name>
<evidence type="ECO:0000313" key="2">
    <source>
        <dbReference type="Proteomes" id="UP000447434"/>
    </source>
</evidence>
<comment type="caution">
    <text evidence="1">The sequence shown here is derived from an EMBL/GenBank/DDBJ whole genome shotgun (WGS) entry which is preliminary data.</text>
</comment>
<proteinExistence type="predicted"/>
<reference evidence="2" key="1">
    <citation type="journal article" date="2020" name="Nat. Commun.">
        <title>Genome sequence of the cluster root forming white lupin.</title>
        <authorList>
            <person name="Hufnagel B."/>
            <person name="Marques A."/>
            <person name="Soriano A."/>
            <person name="Marques L."/>
            <person name="Divol F."/>
            <person name="Doumas P."/>
            <person name="Sallet E."/>
            <person name="Mancinotti D."/>
            <person name="Carrere S."/>
            <person name="Marande W."/>
            <person name="Arribat S."/>
            <person name="Keller J."/>
            <person name="Huneau C."/>
            <person name="Blein T."/>
            <person name="Aime D."/>
            <person name="Laguerre M."/>
            <person name="Taylor J."/>
            <person name="Schubert V."/>
            <person name="Nelson M."/>
            <person name="Geu-Flores F."/>
            <person name="Crespi M."/>
            <person name="Gallardo-Guerrero K."/>
            <person name="Delaux P.-M."/>
            <person name="Salse J."/>
            <person name="Berges H."/>
            <person name="Guyot R."/>
            <person name="Gouzy J."/>
            <person name="Peret B."/>
        </authorList>
    </citation>
    <scope>NUCLEOTIDE SEQUENCE [LARGE SCALE GENOMIC DNA]</scope>
    <source>
        <strain evidence="2">cv. Amiga</strain>
    </source>
</reference>
<protein>
    <submittedName>
        <fullName evidence="1">Uncharacterized protein</fullName>
    </submittedName>
</protein>
<evidence type="ECO:0000313" key="1">
    <source>
        <dbReference type="EMBL" id="KAE9619183.1"/>
    </source>
</evidence>
<sequence length="65" mass="7604">MLCIHVEYINYIFLSCEFAKCEKLLLLDPNSSSDSFINYRFFNVDESFGSGKGLKVWRILWFVVG</sequence>
<dbReference type="Proteomes" id="UP000447434">
    <property type="component" value="Chromosome 2"/>
</dbReference>